<feature type="transmembrane region" description="Helical" evidence="1">
    <location>
        <begin position="26"/>
        <end position="47"/>
    </location>
</feature>
<accession>A0A1H2M9X4</accession>
<evidence type="ECO:0000313" key="2">
    <source>
        <dbReference type="EMBL" id="SDU89904.1"/>
    </source>
</evidence>
<dbReference type="STRING" id="546874.SAMN04488544_1649"/>
<keyword evidence="1" id="KW-0812">Transmembrane</keyword>
<keyword evidence="1" id="KW-1133">Transmembrane helix</keyword>
<dbReference type="RefSeq" id="WP_091074012.1">
    <property type="nucleotide sequence ID" value="NZ_LT629799.1"/>
</dbReference>
<proteinExistence type="predicted"/>
<protein>
    <recommendedName>
        <fullName evidence="4">ATP synthase protein I</fullName>
    </recommendedName>
</protein>
<keyword evidence="1" id="KW-0472">Membrane</keyword>
<feature type="transmembrane region" description="Helical" evidence="1">
    <location>
        <begin position="53"/>
        <end position="74"/>
    </location>
</feature>
<keyword evidence="3" id="KW-1185">Reference proteome</keyword>
<evidence type="ECO:0000313" key="3">
    <source>
        <dbReference type="Proteomes" id="UP000198825"/>
    </source>
</evidence>
<dbReference type="AlphaFoldDB" id="A0A1H2M9X4"/>
<name>A0A1H2M9X4_9ACTN</name>
<feature type="transmembrane region" description="Helical" evidence="1">
    <location>
        <begin position="117"/>
        <end position="136"/>
    </location>
</feature>
<organism evidence="2 3">
    <name type="scientific">Microlunatus sagamiharensis</name>
    <dbReference type="NCBI Taxonomy" id="546874"/>
    <lineage>
        <taxon>Bacteria</taxon>
        <taxon>Bacillati</taxon>
        <taxon>Actinomycetota</taxon>
        <taxon>Actinomycetes</taxon>
        <taxon>Propionibacteriales</taxon>
        <taxon>Propionibacteriaceae</taxon>
        <taxon>Microlunatus</taxon>
    </lineage>
</organism>
<dbReference type="OrthoDB" id="3730904at2"/>
<sequence length="168" mass="17767">MPNLSAERARSHASGPSVHVVRARKLLYGGLAGGVAAAVLSMIGFGIGYGTRGLGSAALASFMVLFFYSVGQLVMVRFADAGARLLLSVALASYTGRVVVLGLLLLVYARFADRFPVIPMVVFLSTVAVVVGWLLVEVIVFSRLRISVFDANDEPEADADAPAHEDAR</sequence>
<evidence type="ECO:0000256" key="1">
    <source>
        <dbReference type="SAM" id="Phobius"/>
    </source>
</evidence>
<dbReference type="Proteomes" id="UP000198825">
    <property type="component" value="Chromosome I"/>
</dbReference>
<dbReference type="EMBL" id="LT629799">
    <property type="protein sequence ID" value="SDU89904.1"/>
    <property type="molecule type" value="Genomic_DNA"/>
</dbReference>
<gene>
    <name evidence="2" type="ORF">SAMN04488544_1649</name>
</gene>
<reference evidence="3" key="1">
    <citation type="submission" date="2016-10" db="EMBL/GenBank/DDBJ databases">
        <authorList>
            <person name="Varghese N."/>
            <person name="Submissions S."/>
        </authorList>
    </citation>
    <scope>NUCLEOTIDE SEQUENCE [LARGE SCALE GENOMIC DNA]</scope>
    <source>
        <strain evidence="3">DSM 21743</strain>
    </source>
</reference>
<evidence type="ECO:0008006" key="4">
    <source>
        <dbReference type="Google" id="ProtNLM"/>
    </source>
</evidence>
<feature type="transmembrane region" description="Helical" evidence="1">
    <location>
        <begin position="86"/>
        <end position="111"/>
    </location>
</feature>